<reference evidence="1 2" key="1">
    <citation type="submission" date="2022-03" db="EMBL/GenBank/DDBJ databases">
        <title>Streptomyces yunnanensis P86,complete genome.</title>
        <authorList>
            <person name="Chen S."/>
            <person name="Zhang Q."/>
        </authorList>
    </citation>
    <scope>NUCLEOTIDE SEQUENCE [LARGE SCALE GENOMIC DNA]</scope>
    <source>
        <strain evidence="1 2">P86</strain>
    </source>
</reference>
<evidence type="ECO:0000313" key="2">
    <source>
        <dbReference type="Proteomes" id="UP001218629"/>
    </source>
</evidence>
<protein>
    <recommendedName>
        <fullName evidence="3">Recombination protein RecT</fullName>
    </recommendedName>
</protein>
<organism evidence="1 2">
    <name type="scientific">Streptomyces yunnanensis</name>
    <dbReference type="NCBI Taxonomy" id="156453"/>
    <lineage>
        <taxon>Bacteria</taxon>
        <taxon>Bacillati</taxon>
        <taxon>Actinomycetota</taxon>
        <taxon>Actinomycetes</taxon>
        <taxon>Kitasatosporales</taxon>
        <taxon>Streptomycetaceae</taxon>
        <taxon>Streptomyces</taxon>
    </lineage>
</organism>
<dbReference type="Proteomes" id="UP001218629">
    <property type="component" value="Chromosome"/>
</dbReference>
<keyword evidence="2" id="KW-1185">Reference proteome</keyword>
<dbReference type="RefSeq" id="WP_205362619.1">
    <property type="nucleotide sequence ID" value="NZ_CP095749.1"/>
</dbReference>
<accession>A0ABY8AIM8</accession>
<gene>
    <name evidence="1" type="ORF">MOV08_35335</name>
</gene>
<evidence type="ECO:0000313" key="1">
    <source>
        <dbReference type="EMBL" id="WEB44039.1"/>
    </source>
</evidence>
<dbReference type="GeneID" id="79896478"/>
<evidence type="ECO:0008006" key="3">
    <source>
        <dbReference type="Google" id="ProtNLM"/>
    </source>
</evidence>
<dbReference type="EMBL" id="CP095749">
    <property type="protein sequence ID" value="WEB44039.1"/>
    <property type="molecule type" value="Genomic_DNA"/>
</dbReference>
<name>A0ABY8AIM8_9ACTN</name>
<proteinExistence type="predicted"/>
<sequence>MTVVTLADHQAQQQHLAAPSMPRMSVETKLDYCRAFAASGLLPRQFRGQPANLLYAVEYAESLGLHPMVAITGVHVIEGKPSASSALISALVRRAGHRLRIKGDATAAVAQVIRTDDPDWTFEVRFTIEDARRAGLLGKDVWKKYPASMLKARALSAVARDACEEALFGIHYTPEELGAVVDQEGNPVYLAGEIQQDTGEQAPQDVEQPDFLALAQDCPDADAVRAVWGQAKAAGAPADYLAQVAAIGRNKPGAKVAEQPPAEVVEDVVEAEPAGDAQIAADTATARAEMYDAAQAAGLDVEEANEAFEAAHGCQAVFATAEQLRAQAADLREAVEGDR</sequence>